<feature type="compositionally biased region" description="Basic and acidic residues" evidence="3">
    <location>
        <begin position="4356"/>
        <end position="4366"/>
    </location>
</feature>
<feature type="region of interest" description="Disordered" evidence="3">
    <location>
        <begin position="7262"/>
        <end position="7281"/>
    </location>
</feature>
<feature type="compositionally biased region" description="Basic and acidic residues" evidence="3">
    <location>
        <begin position="2749"/>
        <end position="2767"/>
    </location>
</feature>
<feature type="compositionally biased region" description="Basic residues" evidence="3">
    <location>
        <begin position="4220"/>
        <end position="4233"/>
    </location>
</feature>
<feature type="compositionally biased region" description="Basic and acidic residues" evidence="3">
    <location>
        <begin position="2487"/>
        <end position="2506"/>
    </location>
</feature>
<dbReference type="InterPro" id="IPR025069">
    <property type="entry name" value="Cpsf2_C"/>
</dbReference>
<dbReference type="InterPro" id="IPR022712">
    <property type="entry name" value="Beta_Casp"/>
</dbReference>
<feature type="compositionally biased region" description="Polar residues" evidence="3">
    <location>
        <begin position="4197"/>
        <end position="4210"/>
    </location>
</feature>
<feature type="compositionally biased region" description="Basic and acidic residues" evidence="3">
    <location>
        <begin position="3505"/>
        <end position="3548"/>
    </location>
</feature>
<feature type="compositionally biased region" description="Basic and acidic residues" evidence="3">
    <location>
        <begin position="2686"/>
        <end position="2701"/>
    </location>
</feature>
<dbReference type="Pfam" id="PF13805">
    <property type="entry name" value="Pil1"/>
    <property type="match status" value="1"/>
</dbReference>
<feature type="compositionally biased region" description="Basic and acidic residues" evidence="3">
    <location>
        <begin position="5974"/>
        <end position="5986"/>
    </location>
</feature>
<sequence>MFTFTPLLGARSSSPASASLLELDNGIKILVDAGWDAAFSSAHLSAVEDHVSTLSIILLTHPTLDHLGAYAHYCKHVPLFAQVPCYATTPVVNLGRALVQDVYGSSISAAGTVPTGVIANGAENGEGADEEGDASPSLLLQPPSAEEIATYFNLINPLKYSQPHQPIPSPFSPSVAGLTITAYGAGHTLGGTIWHIQHGLESIVYAADWSQARESLYSGAAWLSGGSEIIEPLRRPTSLICSSKGVEKTQPLSRKKRDDTMISLIRETIAQGGKVLIPTDSSARVLELAYLLNQTWRENIDGPHSDTYKHTRIYFASRSASASVRYLNSMLEWVDDAVRSEAEAAMSKTKTQGGQVSNPLDWKFVRQLERKSQVERALERKRPCVMLASDASLEWGFSRQALLGMAGDTRNLIILTERLGGVGKGLGRQLWEAFEGQQGSISAQSGAKVVGMDGATVDLREASTTGLNADETALYQTYMARQQQLHSTLQGDNTTTDPSAPNITEEAEEDDSESEDEDEDAEHQGRALNLSAQMTQSSKRKVAGGLTDSELGINILLRGTNVFDYDVRNRRGREKVFPFVAKRVRDDDFGALIKPEDYLRAEERDEVDGMDMREGTRKETEVGKKRKWDDVAPGSAAGGQAKKAELKNGKRQKRDREPRKARQPDDIDAAIARATGETPSNGGGASTAVPAAALPESSEDDIEDDDESDYEPEDSGPAGPQKLVWTPRELPVHCRVTYVDFAGLHEKRDLQMLIPLIRPRKLVLIAGSESETELLAEECRGLLRGDGADAEGASNVAVFAPRVGEVIDASVDTNAWTLKLSRELVSKLVWQDVKGLGVVALTGFLDAEALEDAATSSAQKPASQQEEALAEQDADSDSPSKTWKRRKPNPETPQPTSSSPTSTTLPSTPILHLLPSYPTANPTLPTPVSTTSTRPVHVGDLRLAHLRELLRANGHVADFRGEGTLLIDGVVIVRKRLGGRLEVEGWCGGGNNGGMGRVKGGGMASFLGDPDLRFAADSMWKAAFTGRSESGKSERMADGRRKRSAGRSGESVVSAPAAEGVSRKERDAKERDARSQRGYKGSRSAYGDEEGSVYEPAPSSRVGMGQSALTESTLRLLDDEDAWEDESVAGRSERRSRRGGEDGVRRRKSGRWERRSMSRSRDRDRDRDRGERREERRKERLGGAGKEKERSSGSGRGKGERDAGARGMPAMGSFEQFPGQLDGGPPIEYGNGGVPSAVHNDFYMSGALPTADPAHQFPDQNPATYSRPQLGPTRGDSYGHAADYYLDQGESVSHQPGVRARTPNMLHNPDTHLVAASAEANPVQDTGNGTAADFYNGKVSPVQFTAEPDTIGPSSSSSAKPSKSGKHSSGSGSGKPSKLGRISSAAAGATAALHSGSRPTSSGAFDTDVTNTSKAAAKSKMRAQGRSVTEPSVVDTTNMYTSSVKAERTPQRGSGRNSGDFSSPAQGARANGKSRGEADSYYVAATPNQLSRPAQGSGGEGYYGPAQASKPIQGGASESYRPPANMQGQAGKSNANLAEYAATAAGAAAAGYAAYDIKNRFDENKTSRMDGQSYYAGSTQFPPPPAYASSQGGMSTGQLPPRSSYINSPGRGGGVMGPHMHHHHEHRGPISRIKDGLLNLISDPEDVARMEEYTEYIGVCKYCFDPRSSSYMAPRKHHYDPKRRTSYVRLRRKGSGESLKRVDKDSRYYAQSDSKRRRSRSWDKSDMFTAGLGAAGLAAGANALFSDRKNFDDGYSVKSGHRASSATRRRSRSSSRERRRRAEYGTIGGGSAGREPRAEYVTVRTKDGRIEKRRVVHASRSRSRDRKTGLGGVAAGAAIGAAGAAAVQSRRRESSPNGAWTRPHESRSRRSSSGSSGSRSPGLGEIFGFTERKRTGRRSMAGSRRPSDSEGGFFGGFFSPSQKQGKRRRRSRESRGKKGSAGFFAFSNGSGASSDPDMAFGGSEVFRSKESLPLRRKGSSRRVRRKSSDNRIAATVAGIGATAAALSAAQKGHRVSKRSSRPELGAKRHSRRLEAVDSATEDDWEDELPPDINDVSSGDEALAFGGSALSHRQSFESVSSGDGLSDWSWRWGGKEKKRGRGRVAAPEVPGLPPGHPDGYGEVGVVGPGLGAAGAAVGARVAMRDDTGRPLPSAGGRTPSFSSRPQQPMQYVDPRPLSDAASRISSMPRGWDDEPPVTRPGPGPIQQPKPIAPISPAFVRDPPGDSIGERPMPRRTVSSPVRSSFGLSDAAILGAGALAAGSIIAGSSSGRKAKDQVGNVRFGLTEEQQRKEDRQQRRRDSEKGDEERRRADRTRALKEEAERFAKEEDCRKREEGVRRKREEENRRAAEIRVERERIEFERREEEKVAGRRREQEEGYHREQVRFAEEAKREGERKRREEARLAEEAERVRREAEIRAEVEREQQSRRSEVGRRRSESGNRDTWPTGVDSREGSRSRRSSKSSFAWGPVAAGAAAAATVGAVVAGSEHSKHRERDSAHDREREHNQEGQALYHPVQDDHTRYTAEPIKPGESTSGSPLMDDDLFDRDFFKRKRSDSEHARHSKAAREAAEKVFMDMDDYYKQPAPSQADFFAPKEILNQPAAGKTSTPADPHGDNQVQVWHAADEDVRAHFPQGPAAGRSRHAPYGVPALNVIAPTPPSSVPPLALAKGTSPLVQVLGEGDEEGEKEGREEPEVGKRDRSRSISWGENETRSYDPPTPESFVEREVSARERDLPDVGRLDEVVVEAEDGERRAYGGEELPRQTERFPHFDVEEVLEDGEVETPSGFEGGFYESMANVAMGDFGVESPRTQGMPPVRGYVEGETDEPTPVAERPQHVPGSFEDEADGEMTPGARAAEEARERSEDGAGAEEPAWEPPLSKKEKKKREKAAKRGAIFEQAEASVPTTPADDAEEGMFSRSEPAETPRAESKDRSWEEPSDYFPSTLSKKDKKKREKALARGEPDPFAPSPVENREAEKPMEAQAGESFDAQPETKTFDVPKLSKKDQKKREKALARGEPDPFASNESETKDAGVWGEETPDEAAAPEAEDRPEVEMPKLSKKDQKKRDKALARGEPDPFARSTPDETKDADWAAESPVAESPAAEPEAEFETPELSKKEQKKREKEAKRLGFGDVAEAAMTTAGIAALAGVGTGEDELPEDDWTSTASTKKGKKGKKNGKEPERAVPDYEPPAPELPTPNVSSGPGGWGPETPGSRDATPTDAPDPFQYEVKDGQPSAASQEADPYAESSQAKRPTKKKRDSGRFNEPAASSPLRSEWNYNDYLGDQQVVGGAEGRTVGEPETYANGHGEGDRSERDADADAGEEYEGMVRDGQDYDFERGGTSSSRRTSPEEGRSRSVVSEPVESQRKASRSKARSEVRYADDPDYFDDHRSIAGSEPADVSYASERAAKRRSRRDDDDTASVTSSRSRRDKEVSPPVEKKKKGGFLGLFSRKSSDTVPLSQSRHGDEEDGERKHRRMKHRDGSAYGDDDDAGSVTSESRHRSRHSHDDHDDGESRERRRSSKREDDFDSRSEPGSRHRSRHEGDKDSRSPVSESGHRHHRRRRTDEGYDSVDKSFLGIRVEDLPPLPDSRPESPASAMATTEQDFGTPVSAGAVTGALGHGEGSASQEGAEGLKEVPLGEEESEMVEPLQLTESKAEEPRHAPNEVAEDPRTPSGHQSEMSATSPETSALPGRPMSSTAVPLRFPFGHQSKERSASFSSPAPSTPASPISVSKQKKPRPSSSEIRPLYLVERNRQTPEVEETLPSLPSSKPSSRASSVHGSDEWHLAAENLESSEPERERERSLTIDTDQANLYTPDENLLDSQETTPKASEFPQTALWTSSERQQPQFYTWADFEQDERLHGAGPEQGSGDDSLVSRGEGRGEAGGTQVPETEQVGGKAESLGEAEPSEHDGQDQAAKAIAAAAVIGGAAVLGHEMLMGERGEAETELPSSDCEPESSQTAGAANEDQEGLDQPSASNKGSLKKQKGKKGKKAAKNENLTEEKGDEVEEPSNVSGLRALPASSESGPDGDLVSADIASATSQPADSAEDTAPNEEPLSERHPSFEVSGPQEQEFAPEDSGASQEPTPGDSQAVEEPPVSTEAMEEFTPKKSRKQAKKAKKKQQASAWENEAGEEQSSPAEDQTGLFSKPPLPLTGSPSTSEQTSDEPPIGQESGAEEATRDEQAIRPLPLVDEMSTESQVDFTTQPQQDDSIDAGLSSSRKKSKKYKKKAKRQHFEDSPAEPDSMEEQGMVKEAPVSEATHDMRSTDDVPPSRGHGAEQTEPAETIAPENIPLPQEEDDLVNFRESMEPANGDTAGDIQPAGSLPENEGEQPSDEPAKESTDPDAEALEAPEAPVLDRDVDRAAPEDFSIASPFAAVAEPVDSFQLSSKKSKKTKKGKKATEALRIEGEETSEATTLAFVPESAAAQEPEASASGFFNAPTPLVEAAEPPAEDLESSWVLPSTKKSKKGKKAKMIGAFPDEESAGSSRAQTPAQEVPPEASSDGTEKEPEQDAAVTTTDVSEAPEAADPESFWGEPFSKKKGKKGKKRNRESDRENKEPAVSLNTPNDQPREGLPPVSQTEQDFIDESTPQAAEAPRTDDTTEQQSSTQVEPIEAVKGDYNENVKPVAEPQDVQEDWTPSSSSKKKSKKARKARNAAESWDKSVEDTENDARPEEAPETSGETVAEASETDAAAELFMAPEQTSAKDTIPFAETAEIIEPEPQQHDNDTVPQASDEAMDIAPLEDVELPPLEPADSHDNETDTFGQVAEQETAASAVEEESNFEGSNAREYDPLEDIELPPLEPANLGDHESSTHGQFAKDALDETPVEGGKSNEESDVPELSPLGDTELPPLEPVNVDDEDGGPHGQIAEVEPTDVHAERAVEGVENNEDNKTTKIDLDGTQAAYEHHPGSVALNENLATEPRSEGIADQSTETSTKEEGTKPPAESEPVDETPWDFQPVKKKGKKGKKARYAAFEEPAETQQKDATEAAAEEHPTETADAQSSAPDDAADWLESSFDGKKKKKKKDKKDKKGKKASEELPRDSQESPERSTAEHVPVPSETIDAESNLDPADAPGSERSLAAPSDQIRDETPAPQSEAQAKANVALDPAAETQDNDKALPDMAESESNFQPNEAPAVEESGPTSSETADVGSAGSTTRDIGAIDGTSQAEENFGGFTTNDKKKKGKKEKNAVFGPPSEPLEVAGGVRGPAVEKAKDVEQQATIEDTQDARTDELDATKVASTADPAQTDENDVPAGEAALEDASGELEPSPASRVEEAEDDEQQATIEDTQDARTDELDAISAPSTYDAVQAGDVGSSTGMPSREATSNVDAAVQSSVTDAKEADAQENSATIQVDTAPTADFEAQPDDWWQEPQSSKKTKKEKKKAKRQSDSRELPTEDPSATADAQYEESAELVDPGPEPETAEQKPQESEGPELFGVEHTWAEPVEPENFWSRPQSSKKGKKGKKSRKEAAFAGPTSNLEEQQTLFPDRAQRAQSDSGGENLEQEAATYGSADNDAKEANADDLWTEPQSGKKGKKAKPAKKQADAQSNPATPGDEGEESAHAGNAEPNQEWENIARDELDSQPIEQPVSKEPPPEDFWRETQGPKKGKKTKKVKKQDAQADQFAEPVHEGPTSWEITTSDARQAAYNATTRENEDKEPDTVATATQSAERRQPSFDTEPNHAGEDYFAVLDTKRPEEEKRRAKETDAGDTLKVPTEPFDFEAADNTEAHDTPPTGPDVDPVPGLTASTVESTQEASLDTAEMETDRASTLPRGSVDEVKADDAESAETGDADFGAFTTKKSKKDKRKAKKSRAAIPSDEQGEAILANSSAEKPEEAGDKESVALNSPRERVNVETSSEPAKINDLPTAPEEEWPTAVGKLTKKDKRKAKKAGKLTSNAFEEQPSTNDQLGGSKELPQDLSKADDPAAQPAISEQQNVPYSDNNSFDDSEQPTAEERLPELPEPETPDLDRPDSTVDREPVTSTRTDQNGVPAPQSDEENAANDVDFAATLAAGLADSGFDPDLVVNNPTFRRRASPPATAAEADPDEVFATTTTKRGDRSKTPKEPPALTEEALSDPSTAGQQEQGQGDLDDAISQSLQTAGFDPAVLSRVSPANEDSPLNEVGDEPSFSFTTSKKKKKKGNKGRSGDNASSEADVAQFAPDERIVVGRGRNEGQRSADADKTTAATDNVNADLGAGSEDAVELPAQETSAELQNESATPSADAGAHIYLAGDRDMDVDEMDKAYTAYKKREKRKKKKARAVAPDAESKLQESKLQEGAPDADVTPDRPSSEAATTSGGQNAPKAFLHVSDVSQSLPTPIGGQQEAPAAELKHEPSWSFDALQDNGKDFEAPRNGSGEQRPVRDAGYQESPSGRDSRDAPDIQSTRSRENLRSRRSADALHIATDRDNDWHMDVPKQRTSDEHARHPSGETAETPLEPTSKNRASYLFQSTPDNTKDVPDSRDAATPRGSPTASYFLKDQPSEARADPGWQLLDDQSALSPPPTGPLSPRSPLQAIPEERQGARRRDAEMESGERRNTKSAKRSETPQAVRNPKIRAALPSAQSTIVVPDDTLRSASDPLTTDQLIHRLSWPPVDEDSETVNINRSLKTKPSKRAASDQRSSSVLSGRSNISASYQLKPQDDLRPFSQTSTRSATPILRRMDRSTSGDLRAVARQSDTGSAAEARSSTQTIPPFEPPPTPPLDDEDVVDGSAARAAAMSDVFGYGDAHGSQTSPSRPPNLRKRQSMHISELESRLDQLNAENRALQDARQGYGMNVDQNEDVSVLRETVDARDLELQQKNVEISQIRAMLQPLQEEVAHLMEVNGGLTEANRNLVDDTNGRYGTLQQEHADAHEQWQSAQRELEDLRQEHGRVTTGVQALVEREVATSLADKNAEILRLREELDVATEQIRALQVQNQSSKSSDFLKTRDEDYFDGACQKLCQHVQQWVLRFSKLSDNRICRLSSDIKDDKLEARLDNAILDGSDGDKLLSDRIRRRDVFMSMVMTMVWEYVFTRYLFGMDREQRQKLKALEKILSEVGPPRAVAQWRATTLTLLSKRPDFGKQCTLDTEAVAHEIFALLCRLLPPPSNAEQQLFASLRKVIGVAVDLSVEMRTQRAEYIMLPPLQPEYDRHGDLVRKVHFNASLMNERSGLFSSNEDLERERATVKIVLFPLVVKKGDELGEGEEEIVVCPAQVLVHNEGGKGKKVVRVMSGAMEIDDPRRSKQSLVSSHPGSVAFYNVVRREYYDDAPRPVSNYHGGPQYRQPARSSATNSAPRVYDIERNYDIDRNVDVRKVSRTNIGRSHSIRSKKGESGSQSASKHRFAMSSLRGMQQPDLSKKLYKLIKQQNHVIGAYESAGRESNAVAGQLSEWGESTEDDAISDLSDKLGVLLAEVSEQEDLFAQNLEESRGVLKQIRNTEQSVQPSRNHKQKIQDEIQKLKYKEPESTKLVTLEQELVRAEAQSLVAEAQLTNVTRQKFKEAYDVHTAGIIERAEKQIMLAHQARRLLNMLDDSPIVPGEERAAFADAEEARDVLNDAEESLRNWQRSVDPIQSTAGKVGTNAMPAHVDQAEADDHAMHVAERMHRGSVDGTTESVQSDERVEAPYPTEQTTA</sequence>
<feature type="compositionally biased region" description="Polar residues" evidence="3">
    <location>
        <begin position="3821"/>
        <end position="3849"/>
    </location>
</feature>
<feature type="compositionally biased region" description="Basic and acidic residues" evidence="3">
    <location>
        <begin position="2721"/>
        <end position="2733"/>
    </location>
</feature>
<feature type="compositionally biased region" description="Acidic residues" evidence="3">
    <location>
        <begin position="4737"/>
        <end position="4748"/>
    </location>
</feature>
<feature type="compositionally biased region" description="Polar residues" evidence="3">
    <location>
        <begin position="1588"/>
        <end position="1598"/>
    </location>
</feature>
<feature type="compositionally biased region" description="Pro residues" evidence="3">
    <location>
        <begin position="2196"/>
        <end position="2212"/>
    </location>
</feature>
<feature type="compositionally biased region" description="Basic and acidic residues" evidence="3">
    <location>
        <begin position="6461"/>
        <end position="6472"/>
    </location>
</feature>
<feature type="compositionally biased region" description="Basic and acidic residues" evidence="3">
    <location>
        <begin position="6379"/>
        <end position="6435"/>
    </location>
</feature>
<evidence type="ECO:0000259" key="4">
    <source>
        <dbReference type="SMART" id="SM01027"/>
    </source>
</evidence>
<feature type="compositionally biased region" description="Basic residues" evidence="3">
    <location>
        <begin position="5887"/>
        <end position="5899"/>
    </location>
</feature>
<feature type="compositionally biased region" description="Polar residues" evidence="3">
    <location>
        <begin position="5903"/>
        <end position="5916"/>
    </location>
</feature>
<feature type="compositionally biased region" description="Basic and acidic residues" evidence="3">
    <location>
        <begin position="1029"/>
        <end position="1039"/>
    </location>
</feature>
<feature type="compositionally biased region" description="Polar residues" evidence="3">
    <location>
        <begin position="5144"/>
        <end position="5161"/>
    </location>
</feature>
<feature type="compositionally biased region" description="Polar residues" evidence="3">
    <location>
        <begin position="6444"/>
        <end position="6460"/>
    </location>
</feature>
<feature type="compositionally biased region" description="Basic and acidic residues" evidence="3">
    <location>
        <begin position="3463"/>
        <end position="3472"/>
    </location>
</feature>
<feature type="compositionally biased region" description="Low complexity" evidence="3">
    <location>
        <begin position="1352"/>
        <end position="1397"/>
    </location>
</feature>
<dbReference type="Gene3D" id="1.20.1270.60">
    <property type="entry name" value="Arfaptin homology (AH) domain/BAR domain"/>
    <property type="match status" value="1"/>
</dbReference>
<feature type="compositionally biased region" description="Basic residues" evidence="3">
    <location>
        <begin position="1924"/>
        <end position="1938"/>
    </location>
</feature>
<feature type="compositionally biased region" description="Basic residues" evidence="3">
    <location>
        <begin position="1811"/>
        <end position="1825"/>
    </location>
</feature>
<feature type="compositionally biased region" description="Basic residues" evidence="3">
    <location>
        <begin position="4644"/>
        <end position="4655"/>
    </location>
</feature>
<dbReference type="Gene3D" id="3.60.15.10">
    <property type="entry name" value="Ribonuclease Z/Hydroxyacylglutathione hydrolase-like"/>
    <property type="match status" value="1"/>
</dbReference>
<feature type="compositionally biased region" description="Basic and acidic residues" evidence="3">
    <location>
        <begin position="3307"/>
        <end position="3317"/>
    </location>
</feature>
<feature type="compositionally biased region" description="Basic and acidic residues" evidence="3">
    <location>
        <begin position="3176"/>
        <end position="3185"/>
    </location>
</feature>
<feature type="compositionally biased region" description="Basic residues" evidence="3">
    <location>
        <begin position="3982"/>
        <end position="3994"/>
    </location>
</feature>
<feature type="region of interest" description="Disordered" evidence="3">
    <location>
        <begin position="4717"/>
        <end position="6233"/>
    </location>
</feature>
<feature type="region of interest" description="Disordered" evidence="3">
    <location>
        <begin position="1249"/>
        <end position="1279"/>
    </location>
</feature>
<feature type="domain" description="Beta-Casp" evidence="4">
    <location>
        <begin position="285"/>
        <end position="430"/>
    </location>
</feature>
<feature type="region of interest" description="Disordered" evidence="3">
    <location>
        <begin position="485"/>
        <end position="543"/>
    </location>
</feature>
<feature type="region of interest" description="Disordered" evidence="3">
    <location>
        <begin position="1691"/>
        <end position="1723"/>
    </location>
</feature>
<feature type="compositionally biased region" description="Polar residues" evidence="3">
    <location>
        <begin position="3674"/>
        <end position="3687"/>
    </location>
</feature>
<feature type="compositionally biased region" description="Acidic residues" evidence="3">
    <location>
        <begin position="3152"/>
        <end position="3161"/>
    </location>
</feature>
<dbReference type="Pfam" id="PF07521">
    <property type="entry name" value="RMMBL"/>
    <property type="match status" value="1"/>
</dbReference>
<feature type="compositionally biased region" description="Polar residues" evidence="3">
    <location>
        <begin position="5350"/>
        <end position="5360"/>
    </location>
</feature>
<feature type="compositionally biased region" description="Polar residues" evidence="3">
    <location>
        <begin position="6682"/>
        <end position="6698"/>
    </location>
</feature>
<gene>
    <name evidence="5" type="ORF">B0A50_05206</name>
</gene>
<feature type="region of interest" description="Disordered" evidence="3">
    <location>
        <begin position="1344"/>
        <end position="1530"/>
    </location>
</feature>
<feature type="compositionally biased region" description="Basic and acidic residues" evidence="3">
    <location>
        <begin position="3795"/>
        <end position="3804"/>
    </location>
</feature>
<feature type="compositionally biased region" description="Basic residues" evidence="3">
    <location>
        <begin position="4465"/>
        <end position="4474"/>
    </location>
</feature>
<feature type="compositionally biased region" description="Low complexity" evidence="3">
    <location>
        <begin position="3091"/>
        <end position="3103"/>
    </location>
</feature>
<feature type="compositionally biased region" description="Basic and acidic residues" evidence="3">
    <location>
        <begin position="3112"/>
        <end position="3129"/>
    </location>
</feature>
<feature type="compositionally biased region" description="Basic and acidic residues" evidence="3">
    <location>
        <begin position="5698"/>
        <end position="5713"/>
    </location>
</feature>
<feature type="compositionally biased region" description="Basic and acidic residues" evidence="3">
    <location>
        <begin position="2362"/>
        <end position="2440"/>
    </location>
</feature>
<dbReference type="OrthoDB" id="5365701at2759"/>
<feature type="compositionally biased region" description="Polar residues" evidence="3">
    <location>
        <begin position="6214"/>
        <end position="6227"/>
    </location>
</feature>
<feature type="compositionally biased region" description="Low complexity" evidence="3">
    <location>
        <begin position="2233"/>
        <end position="2242"/>
    </location>
</feature>
<dbReference type="InterPro" id="IPR036866">
    <property type="entry name" value="RibonucZ/Hydroxyglut_hydro"/>
</dbReference>
<dbReference type="InterPro" id="IPR053268">
    <property type="entry name" value="Woronin_anchor"/>
</dbReference>
<feature type="compositionally biased region" description="Polar residues" evidence="3">
    <location>
        <begin position="5752"/>
        <end position="5763"/>
    </location>
</feature>
<feature type="compositionally biased region" description="Polar residues" evidence="3">
    <location>
        <begin position="4485"/>
        <end position="4494"/>
    </location>
</feature>
<feature type="compositionally biased region" description="Basic and acidic residues" evidence="3">
    <location>
        <begin position="5838"/>
        <end position="5859"/>
    </location>
</feature>
<feature type="compositionally biased region" description="Low complexity" evidence="3">
    <location>
        <begin position="1940"/>
        <end position="1954"/>
    </location>
</feature>
<feature type="compositionally biased region" description="Low complexity" evidence="3">
    <location>
        <begin position="5000"/>
        <end position="5009"/>
    </location>
</feature>
<feature type="region of interest" description="Disordered" evidence="3">
    <location>
        <begin position="2264"/>
        <end position="2346"/>
    </location>
</feature>
<feature type="region of interest" description="Disordered" evidence="3">
    <location>
        <begin position="6730"/>
        <end position="6752"/>
    </location>
</feature>
<feature type="compositionally biased region" description="Basic and acidic residues" evidence="3">
    <location>
        <begin position="2919"/>
        <end position="2934"/>
    </location>
</feature>
<name>A0A4U0TZ09_9PEZI</name>
<dbReference type="GO" id="GO:0005634">
    <property type="term" value="C:nucleus"/>
    <property type="evidence" value="ECO:0007669"/>
    <property type="project" value="UniProtKB-ARBA"/>
</dbReference>
<feature type="compositionally biased region" description="Polar residues" evidence="3">
    <location>
        <begin position="5168"/>
        <end position="5181"/>
    </location>
</feature>
<feature type="compositionally biased region" description="Low complexity" evidence="3">
    <location>
        <begin position="1992"/>
        <end position="2009"/>
    </location>
</feature>
<comment type="caution">
    <text evidence="5">The sequence shown here is derived from an EMBL/GenBank/DDBJ whole genome shotgun (WGS) entry which is preliminary data.</text>
</comment>
<dbReference type="InterPro" id="IPR011108">
    <property type="entry name" value="RMMBL"/>
</dbReference>
<feature type="compositionally biased region" description="Low complexity" evidence="3">
    <location>
        <begin position="6190"/>
        <end position="6200"/>
    </location>
</feature>
<feature type="compositionally biased region" description="Basic and acidic residues" evidence="3">
    <location>
        <begin position="4660"/>
        <end position="4676"/>
    </location>
</feature>
<evidence type="ECO:0000256" key="3">
    <source>
        <dbReference type="SAM" id="MobiDB-lite"/>
    </source>
</evidence>
<organism evidence="5 6">
    <name type="scientific">Salinomyces thailandicus</name>
    <dbReference type="NCBI Taxonomy" id="706561"/>
    <lineage>
        <taxon>Eukaryota</taxon>
        <taxon>Fungi</taxon>
        <taxon>Dikarya</taxon>
        <taxon>Ascomycota</taxon>
        <taxon>Pezizomycotina</taxon>
        <taxon>Dothideomycetes</taxon>
        <taxon>Dothideomycetidae</taxon>
        <taxon>Mycosphaerellales</taxon>
        <taxon>Teratosphaeriaceae</taxon>
        <taxon>Salinomyces</taxon>
    </lineage>
</organism>
<feature type="compositionally biased region" description="Basic and acidic residues" evidence="3">
    <location>
        <begin position="6273"/>
        <end position="6282"/>
    </location>
</feature>
<feature type="compositionally biased region" description="Acidic residues" evidence="3">
    <location>
        <begin position="697"/>
        <end position="714"/>
    </location>
</feature>
<feature type="compositionally biased region" description="Low complexity" evidence="3">
    <location>
        <begin position="1871"/>
        <end position="1880"/>
    </location>
</feature>
<dbReference type="Pfam" id="PF10996">
    <property type="entry name" value="Beta-Casp"/>
    <property type="match status" value="1"/>
</dbReference>
<keyword evidence="1" id="KW-0597">Phosphoprotein</keyword>
<dbReference type="EMBL" id="NAJL01000025">
    <property type="protein sequence ID" value="TKA27015.1"/>
    <property type="molecule type" value="Genomic_DNA"/>
</dbReference>
<feature type="coiled-coil region" evidence="2">
    <location>
        <begin position="6856"/>
        <end position="6923"/>
    </location>
</feature>
<feature type="compositionally biased region" description="Basic residues" evidence="3">
    <location>
        <begin position="6141"/>
        <end position="6150"/>
    </location>
</feature>
<feature type="compositionally biased region" description="Basic residues" evidence="3">
    <location>
        <begin position="4110"/>
        <end position="4123"/>
    </location>
</feature>
<feature type="compositionally biased region" description="Basic and acidic residues" evidence="3">
    <location>
        <begin position="2993"/>
        <end position="3017"/>
    </location>
</feature>
<feature type="region of interest" description="Disordered" evidence="3">
    <location>
        <begin position="7304"/>
        <end position="7329"/>
    </location>
</feature>
<feature type="compositionally biased region" description="Basic and acidic residues" evidence="3">
    <location>
        <begin position="4984"/>
        <end position="4999"/>
    </location>
</feature>
<feature type="compositionally biased region" description="Polar residues" evidence="3">
    <location>
        <begin position="5481"/>
        <end position="5491"/>
    </location>
</feature>
<feature type="compositionally biased region" description="Basic and acidic residues" evidence="3">
    <location>
        <begin position="4876"/>
        <end position="4900"/>
    </location>
</feature>
<evidence type="ECO:0000313" key="6">
    <source>
        <dbReference type="Proteomes" id="UP000308549"/>
    </source>
</evidence>
<reference evidence="5 6" key="1">
    <citation type="submission" date="2017-03" db="EMBL/GenBank/DDBJ databases">
        <title>Genomes of endolithic fungi from Antarctica.</title>
        <authorList>
            <person name="Coleine C."/>
            <person name="Masonjones S."/>
            <person name="Stajich J.E."/>
        </authorList>
    </citation>
    <scope>NUCLEOTIDE SEQUENCE [LARGE SCALE GENOMIC DNA]</scope>
    <source>
        <strain evidence="5 6">CCFEE 6315</strain>
    </source>
</reference>
<feature type="compositionally biased region" description="Basic residues" evidence="3">
    <location>
        <begin position="5806"/>
        <end position="5819"/>
    </location>
</feature>
<feature type="region of interest" description="Disordered" evidence="3">
    <location>
        <begin position="1844"/>
        <end position="2060"/>
    </location>
</feature>
<feature type="compositionally biased region" description="Acidic residues" evidence="3">
    <location>
        <begin position="505"/>
        <end position="521"/>
    </location>
</feature>
<dbReference type="PANTHER" id="PTHR40641:SF2">
    <property type="entry name" value="INVOLUCRIN REPEAT PROTEIN"/>
    <property type="match status" value="1"/>
</dbReference>
<proteinExistence type="predicted"/>
<feature type="compositionally biased region" description="Basic residues" evidence="3">
    <location>
        <begin position="4390"/>
        <end position="4399"/>
    </location>
</feature>
<feature type="compositionally biased region" description="Polar residues" evidence="3">
    <location>
        <begin position="1398"/>
        <end position="1414"/>
    </location>
</feature>
<feature type="compositionally biased region" description="Basic and acidic residues" evidence="3">
    <location>
        <begin position="2286"/>
        <end position="2346"/>
    </location>
</feature>
<feature type="compositionally biased region" description="Basic and acidic residues" evidence="3">
    <location>
        <begin position="3326"/>
        <end position="3338"/>
    </location>
</feature>
<feature type="compositionally biased region" description="Basic and acidic residues" evidence="3">
    <location>
        <begin position="3654"/>
        <end position="3671"/>
    </location>
</feature>
<feature type="region of interest" description="Disordered" evidence="3">
    <location>
        <begin position="1568"/>
        <end position="1627"/>
    </location>
</feature>
<feature type="region of interest" description="Disordered" evidence="3">
    <location>
        <begin position="120"/>
        <end position="139"/>
    </location>
</feature>
<feature type="compositionally biased region" description="Basic and acidic residues" evidence="3">
    <location>
        <begin position="3563"/>
        <end position="3572"/>
    </location>
</feature>
<feature type="region of interest" description="Disordered" evidence="3">
    <location>
        <begin position="1025"/>
        <end position="1233"/>
    </location>
</feature>
<feature type="compositionally biased region" description="Basic and acidic residues" evidence="3">
    <location>
        <begin position="6168"/>
        <end position="6189"/>
    </location>
</feature>
<feature type="compositionally biased region" description="Polar residues" evidence="3">
    <location>
        <begin position="855"/>
        <end position="866"/>
    </location>
</feature>
<feature type="compositionally biased region" description="Basic and acidic residues" evidence="3">
    <location>
        <begin position="5230"/>
        <end position="5239"/>
    </location>
</feature>
<feature type="compositionally biased region" description="Basic residues" evidence="3">
    <location>
        <begin position="5538"/>
        <end position="5547"/>
    </location>
</feature>
<feature type="compositionally biased region" description="Polar residues" evidence="3">
    <location>
        <begin position="6625"/>
        <end position="6644"/>
    </location>
</feature>
<dbReference type="InterPro" id="IPR001279">
    <property type="entry name" value="Metallo-B-lactamas"/>
</dbReference>
<keyword evidence="6" id="KW-1185">Reference proteome</keyword>
<feature type="compositionally biased region" description="Polar residues" evidence="3">
    <location>
        <begin position="5938"/>
        <end position="5950"/>
    </location>
</feature>
<feature type="compositionally biased region" description="Basic residues" evidence="3">
    <location>
        <begin position="2880"/>
        <end position="2890"/>
    </location>
</feature>
<dbReference type="Pfam" id="PF13299">
    <property type="entry name" value="CPSF100_C"/>
    <property type="match status" value="1"/>
</dbReference>
<feature type="region of interest" description="Disordered" evidence="3">
    <location>
        <begin position="3150"/>
        <end position="3919"/>
    </location>
</feature>
<keyword evidence="2" id="KW-0175">Coiled coil</keyword>
<feature type="compositionally biased region" description="Polar residues" evidence="3">
    <location>
        <begin position="2158"/>
        <end position="2168"/>
    </location>
</feature>
<feature type="compositionally biased region" description="Basic and acidic residues" evidence="3">
    <location>
        <begin position="1061"/>
        <end position="1075"/>
    </location>
</feature>
<feature type="region of interest" description="Disordered" evidence="3">
    <location>
        <begin position="2142"/>
        <end position="2242"/>
    </location>
</feature>
<feature type="compositionally biased region" description="Polar residues" evidence="3">
    <location>
        <begin position="5319"/>
        <end position="5342"/>
    </location>
</feature>
<feature type="compositionally biased region" description="Basic and acidic residues" evidence="3">
    <location>
        <begin position="642"/>
        <end position="665"/>
    </location>
</feature>
<feature type="compositionally biased region" description="Basic residues" evidence="3">
    <location>
        <begin position="1974"/>
        <end position="1985"/>
    </location>
</feature>
<feature type="compositionally biased region" description="Polar residues" evidence="3">
    <location>
        <begin position="1451"/>
        <end position="1465"/>
    </location>
</feature>
<feature type="compositionally biased region" description="Basic residues" evidence="3">
    <location>
        <begin position="4962"/>
        <end position="4973"/>
    </location>
</feature>
<dbReference type="SMART" id="SM01027">
    <property type="entry name" value="Beta-Casp"/>
    <property type="match status" value="1"/>
</dbReference>
<dbReference type="InterPro" id="IPR028245">
    <property type="entry name" value="PIL1/LSP1"/>
</dbReference>
<feature type="region of interest" description="Disordered" evidence="3">
    <location>
        <begin position="6255"/>
        <end position="6587"/>
    </location>
</feature>
<feature type="region of interest" description="Disordered" evidence="3">
    <location>
        <begin position="855"/>
        <end position="933"/>
    </location>
</feature>
<feature type="region of interest" description="Disordered" evidence="3">
    <location>
        <begin position="7592"/>
        <end position="7619"/>
    </location>
</feature>
<feature type="region of interest" description="Disordered" evidence="3">
    <location>
        <begin position="2748"/>
        <end position="2767"/>
    </location>
</feature>
<feature type="compositionally biased region" description="Basic and acidic residues" evidence="3">
    <location>
        <begin position="1694"/>
        <end position="1707"/>
    </location>
</feature>
<feature type="compositionally biased region" description="Polar residues" evidence="3">
    <location>
        <begin position="1426"/>
        <end position="1444"/>
    </location>
</feature>
<feature type="compositionally biased region" description="Basic and acidic residues" evidence="3">
    <location>
        <begin position="6062"/>
        <end position="6071"/>
    </location>
</feature>
<feature type="compositionally biased region" description="Basic and acidic residues" evidence="3">
    <location>
        <begin position="2854"/>
        <end position="2864"/>
    </location>
</feature>
<feature type="region of interest" description="Disordered" evidence="3">
    <location>
        <begin position="2672"/>
        <end position="2733"/>
    </location>
</feature>
<evidence type="ECO:0000256" key="2">
    <source>
        <dbReference type="SAM" id="Coils"/>
    </source>
</evidence>
<dbReference type="Pfam" id="PF16661">
    <property type="entry name" value="Lactamase_B_6"/>
    <property type="match status" value="1"/>
</dbReference>
<feature type="compositionally biased region" description="Polar residues" evidence="3">
    <location>
        <begin position="4081"/>
        <end position="4090"/>
    </location>
</feature>
<dbReference type="FunFam" id="1.20.1270.60:FF:000005">
    <property type="entry name" value="Sphingolipid long chain base-responsive pil1"/>
    <property type="match status" value="1"/>
</dbReference>
<feature type="compositionally biased region" description="Polar residues" evidence="3">
    <location>
        <begin position="5641"/>
        <end position="5657"/>
    </location>
</feature>
<feature type="region of interest" description="Disordered" evidence="3">
    <location>
        <begin position="2802"/>
        <end position="3133"/>
    </location>
</feature>
<evidence type="ECO:0000313" key="5">
    <source>
        <dbReference type="EMBL" id="TKA27015.1"/>
    </source>
</evidence>
<feature type="region of interest" description="Disordered" evidence="3">
    <location>
        <begin position="3938"/>
        <end position="4689"/>
    </location>
</feature>
<feature type="compositionally biased region" description="Basic and acidic residues" evidence="3">
    <location>
        <begin position="5037"/>
        <end position="5055"/>
    </location>
</feature>
<feature type="region of interest" description="Disordered" evidence="3">
    <location>
        <begin position="609"/>
        <end position="723"/>
    </location>
</feature>
<feature type="region of interest" description="Disordered" evidence="3">
    <location>
        <begin position="6601"/>
        <end position="6714"/>
    </location>
</feature>
<feature type="compositionally biased region" description="Basic residues" evidence="3">
    <location>
        <begin position="5462"/>
        <end position="5473"/>
    </location>
</feature>
<feature type="region of interest" description="Disordered" evidence="3">
    <location>
        <begin position="2362"/>
        <end position="2542"/>
    </location>
</feature>
<feature type="region of interest" description="Disordered" evidence="3">
    <location>
        <begin position="1755"/>
        <end position="1832"/>
    </location>
</feature>
<feature type="compositionally biased region" description="Basic and acidic residues" evidence="3">
    <location>
        <begin position="1138"/>
        <end position="1204"/>
    </location>
</feature>
<feature type="compositionally biased region" description="Low complexity" evidence="3">
    <location>
        <begin position="894"/>
        <end position="933"/>
    </location>
</feature>
<feature type="region of interest" description="Disordered" evidence="3">
    <location>
        <begin position="2095"/>
        <end position="2119"/>
    </location>
</feature>
<feature type="compositionally biased region" description="Polar residues" evidence="3">
    <location>
        <begin position="485"/>
        <end position="502"/>
    </location>
</feature>
<accession>A0A4U0TZ09</accession>
<feature type="compositionally biased region" description="Basic and acidic residues" evidence="3">
    <location>
        <begin position="3046"/>
        <end position="3089"/>
    </location>
</feature>
<feature type="compositionally biased region" description="Basic residues" evidence="3">
    <location>
        <begin position="5612"/>
        <end position="5621"/>
    </location>
</feature>
<feature type="compositionally biased region" description="Basic and acidic residues" evidence="3">
    <location>
        <begin position="610"/>
        <end position="630"/>
    </location>
</feature>
<feature type="compositionally biased region" description="Basic residues" evidence="3">
    <location>
        <begin position="5022"/>
        <end position="5036"/>
    </location>
</feature>
<feature type="compositionally biased region" description="Basic and acidic residues" evidence="3">
    <location>
        <begin position="5675"/>
        <end position="5691"/>
    </location>
</feature>
<feature type="compositionally biased region" description="Basic and acidic residues" evidence="3">
    <location>
        <begin position="1794"/>
        <end position="1810"/>
    </location>
</feature>
<feature type="compositionally biased region" description="Low complexity" evidence="3">
    <location>
        <begin position="3715"/>
        <end position="3732"/>
    </location>
</feature>
<feature type="compositionally biased region" description="Low complexity" evidence="3">
    <location>
        <begin position="2461"/>
        <end position="2485"/>
    </location>
</feature>
<feature type="compositionally biased region" description="Basic and acidic residues" evidence="3">
    <location>
        <begin position="4400"/>
        <end position="4409"/>
    </location>
</feature>
<evidence type="ECO:0000256" key="1">
    <source>
        <dbReference type="ARBA" id="ARBA00022553"/>
    </source>
</evidence>
<feature type="compositionally biased region" description="Basic and acidic residues" evidence="3">
    <location>
        <begin position="1774"/>
        <end position="1783"/>
    </location>
</feature>
<feature type="compositionally biased region" description="Basic and acidic residues" evidence="3">
    <location>
        <begin position="3373"/>
        <end position="3391"/>
    </location>
</feature>
<feature type="compositionally biased region" description="Acidic residues" evidence="3">
    <location>
        <begin position="1118"/>
        <end position="1127"/>
    </location>
</feature>
<feature type="compositionally biased region" description="Basic residues" evidence="3">
    <location>
        <begin position="6255"/>
        <end position="6267"/>
    </location>
</feature>
<dbReference type="SUPFAM" id="SSF56281">
    <property type="entry name" value="Metallo-hydrolase/oxidoreductase"/>
    <property type="match status" value="1"/>
</dbReference>
<feature type="compositionally biased region" description="Basic residues" evidence="3">
    <location>
        <begin position="5381"/>
        <end position="5391"/>
    </location>
</feature>
<feature type="compositionally biased region" description="Low complexity" evidence="3">
    <location>
        <begin position="4422"/>
        <end position="4435"/>
    </location>
</feature>
<dbReference type="Proteomes" id="UP000308549">
    <property type="component" value="Unassembled WGS sequence"/>
</dbReference>
<feature type="compositionally biased region" description="Basic and acidic residues" evidence="3">
    <location>
        <begin position="6524"/>
        <end position="6552"/>
    </location>
</feature>
<feature type="compositionally biased region" description="Acidic residues" evidence="3">
    <location>
        <begin position="2039"/>
        <end position="2049"/>
    </location>
</feature>
<protein>
    <recommendedName>
        <fullName evidence="4">Beta-Casp domain-containing protein</fullName>
    </recommendedName>
</protein>
<feature type="compositionally biased region" description="Basic and acidic residues" evidence="3">
    <location>
        <begin position="5599"/>
        <end position="5610"/>
    </location>
</feature>
<feature type="compositionally biased region" description="Low complexity" evidence="3">
    <location>
        <begin position="3764"/>
        <end position="3777"/>
    </location>
</feature>
<dbReference type="InterPro" id="IPR027267">
    <property type="entry name" value="AH/BAR_dom_sf"/>
</dbReference>
<dbReference type="PANTHER" id="PTHR40641">
    <property type="entry name" value="INVOLUCRIN REPEAT PROTEIN (AFU_ORTHOLOGUE AFUA_2G08060)"/>
    <property type="match status" value="1"/>
</dbReference>
<feature type="compositionally biased region" description="Basic residues" evidence="3">
    <location>
        <begin position="4540"/>
        <end position="4550"/>
    </location>
</feature>
<feature type="compositionally biased region" description="Polar residues" evidence="3">
    <location>
        <begin position="1258"/>
        <end position="1267"/>
    </location>
</feature>